<dbReference type="AlphaFoldDB" id="A0A8K1Z269"/>
<evidence type="ECO:0000313" key="1">
    <source>
        <dbReference type="EMBL" id="UFA45993.1"/>
    </source>
</evidence>
<gene>
    <name evidence="1" type="primary">epiA</name>
</gene>
<organism evidence="1">
    <name type="scientific">Hofstenia miamia</name>
    <name type="common">Three-banded panther worm</name>
    <dbReference type="NCBI Taxonomy" id="442651"/>
    <lineage>
        <taxon>Eukaryota</taxon>
        <taxon>Metazoa</taxon>
        <taxon>Xenacoelomorpha</taxon>
        <taxon>Acoelomorpha</taxon>
        <taxon>Acoela</taxon>
        <taxon>Hofsteniidae</taxon>
        <taxon>Hofstenia</taxon>
    </lineage>
</organism>
<proteinExistence type="evidence at transcript level"/>
<name>A0A8K1Z269_HOFMI</name>
<reference evidence="1" key="1">
    <citation type="journal article" date="2021" name="Dev. Cell">
        <title>Transgenesis in the acoel worm Hofstenia miamia.</title>
        <authorList>
            <person name="Ricci L."/>
            <person name="Srivastava M."/>
        </authorList>
    </citation>
    <scope>NUCLEOTIDE SEQUENCE</scope>
</reference>
<protein>
    <submittedName>
        <fullName evidence="1">Epidermal anterior</fullName>
    </submittedName>
</protein>
<accession>A0A8K1Z269</accession>
<sequence>MGDFIEHVKKVNWIDWKAWVCTCICPQYVYVRAAIKAMGEDAARFFMCFCPCTMAYHYMKTTDLPDSIINRILACFWTSCFTLCSLYVNAEKLGMDPVDEVKQFIDLTIKVVTINKE</sequence>
<dbReference type="EMBL" id="OK087533">
    <property type="protein sequence ID" value="UFA45993.1"/>
    <property type="molecule type" value="mRNA"/>
</dbReference>